<dbReference type="RefSeq" id="WP_136864373.1">
    <property type="nucleotide sequence ID" value="NZ_SWCJ01000014.1"/>
</dbReference>
<dbReference type="Proteomes" id="UP000305675">
    <property type="component" value="Unassembled WGS sequence"/>
</dbReference>
<dbReference type="AlphaFoldDB" id="A0A4U1BKQ2"/>
<sequence>MLGRLGSWAASKVSRAVDKIKDTVSEVADKVKNKAQKAWHSFTGENTARKAERLYKQIKTRYDQARSDYEKDSERITESIRLEIEQVNQRKQEIYDCHFNRFVRVAKRLHNVTVKGQPFEEFFDKHVLEIKGSEGIRHERELITINFDEFSWTRVASYLFTLGFHSRKQAKESLKRVEEEEARINEEIRKMQSHLVVLKTTLKAIQQVQGYFDELVGNYSALLDRFEYGIQSQRHLLLATGNVMTHRLDFRQIPIAHIEEFHALFNLSIVLNHMSNQGYLSDEGLPVDADIDSAKTLYQSASKLAVHAA</sequence>
<dbReference type="EMBL" id="SWCJ01000014">
    <property type="protein sequence ID" value="TKB52750.1"/>
    <property type="molecule type" value="Genomic_DNA"/>
</dbReference>
<evidence type="ECO:0000313" key="2">
    <source>
        <dbReference type="EMBL" id="TKB52750.1"/>
    </source>
</evidence>
<feature type="coiled-coil region" evidence="1">
    <location>
        <begin position="167"/>
        <end position="194"/>
    </location>
</feature>
<keyword evidence="3" id="KW-1185">Reference proteome</keyword>
<dbReference type="OrthoDB" id="6254806at2"/>
<evidence type="ECO:0000313" key="3">
    <source>
        <dbReference type="Proteomes" id="UP000305675"/>
    </source>
</evidence>
<keyword evidence="1" id="KW-0175">Coiled coil</keyword>
<reference evidence="2 3" key="1">
    <citation type="submission" date="2019-04" db="EMBL/GenBank/DDBJ databases">
        <authorList>
            <person name="Hwang J.C."/>
        </authorList>
    </citation>
    <scope>NUCLEOTIDE SEQUENCE [LARGE SCALE GENOMIC DNA]</scope>
    <source>
        <strain evidence="2 3">IMCC35002</strain>
    </source>
</reference>
<name>A0A4U1BKQ2_9GAMM</name>
<organism evidence="2 3">
    <name type="scientific">Ferrimonas aestuarii</name>
    <dbReference type="NCBI Taxonomy" id="2569539"/>
    <lineage>
        <taxon>Bacteria</taxon>
        <taxon>Pseudomonadati</taxon>
        <taxon>Pseudomonadota</taxon>
        <taxon>Gammaproteobacteria</taxon>
        <taxon>Alteromonadales</taxon>
        <taxon>Ferrimonadaceae</taxon>
        <taxon>Ferrimonas</taxon>
    </lineage>
</organism>
<proteinExistence type="predicted"/>
<accession>A0A4U1BKQ2</accession>
<comment type="caution">
    <text evidence="2">The sequence shown here is derived from an EMBL/GenBank/DDBJ whole genome shotgun (WGS) entry which is preliminary data.</text>
</comment>
<gene>
    <name evidence="2" type="ORF">FCL42_15690</name>
</gene>
<protein>
    <submittedName>
        <fullName evidence="2">DNA repair protein</fullName>
    </submittedName>
</protein>
<evidence type="ECO:0000256" key="1">
    <source>
        <dbReference type="SAM" id="Coils"/>
    </source>
</evidence>